<keyword evidence="1" id="KW-1133">Transmembrane helix</keyword>
<name>A0A0N4YRB7_NIPBR</name>
<sequence length="156" mass="17616">LFLPQGYRVGVSAATGDLYSAHSVISLRVFQISERLPDSRPQEVMFKGPYHTASAGSERDSDSHMDLWTFINLCVALALVVLVFYALCKITDKYIVDGLVLRPKKRREKCPGSVCIKYESPGGAVVSAFDKMEKRNMPFLEKKKIRQAWTPRQQAF</sequence>
<protein>
    <submittedName>
        <fullName evidence="3">L-type lectin-like domain-containing protein</fullName>
    </submittedName>
</protein>
<keyword evidence="1" id="KW-0812">Transmembrane</keyword>
<keyword evidence="1" id="KW-0472">Membrane</keyword>
<reference evidence="3" key="1">
    <citation type="submission" date="2017-02" db="UniProtKB">
        <authorList>
            <consortium name="WormBaseParasite"/>
        </authorList>
    </citation>
    <scope>IDENTIFICATION</scope>
</reference>
<feature type="domain" description="L-type lectin-like" evidence="2">
    <location>
        <begin position="1"/>
        <end position="32"/>
    </location>
</feature>
<feature type="transmembrane region" description="Helical" evidence="1">
    <location>
        <begin position="67"/>
        <end position="87"/>
    </location>
</feature>
<dbReference type="GO" id="GO:0016020">
    <property type="term" value="C:membrane"/>
    <property type="evidence" value="ECO:0007669"/>
    <property type="project" value="InterPro"/>
</dbReference>
<dbReference type="WBParaSite" id="NBR_0001978901-mRNA-1">
    <property type="protein sequence ID" value="NBR_0001978901-mRNA-1"/>
    <property type="gene ID" value="NBR_0001978901"/>
</dbReference>
<evidence type="ECO:0000259" key="2">
    <source>
        <dbReference type="PROSITE" id="PS51328"/>
    </source>
</evidence>
<dbReference type="AlphaFoldDB" id="A0A0N4YRB7"/>
<dbReference type="Gene3D" id="2.60.120.200">
    <property type="match status" value="1"/>
</dbReference>
<accession>A0A0N4YRB7</accession>
<proteinExistence type="predicted"/>
<dbReference type="SUPFAM" id="SSF49899">
    <property type="entry name" value="Concanavalin A-like lectins/glucanases"/>
    <property type="match status" value="1"/>
</dbReference>
<evidence type="ECO:0000256" key="1">
    <source>
        <dbReference type="SAM" id="Phobius"/>
    </source>
</evidence>
<dbReference type="InterPro" id="IPR013320">
    <property type="entry name" value="ConA-like_dom_sf"/>
</dbReference>
<evidence type="ECO:0000313" key="3">
    <source>
        <dbReference type="WBParaSite" id="NBR_0001978901-mRNA-1"/>
    </source>
</evidence>
<dbReference type="InterPro" id="IPR005052">
    <property type="entry name" value="Lectin_leg"/>
</dbReference>
<organism evidence="3">
    <name type="scientific">Nippostrongylus brasiliensis</name>
    <name type="common">Rat hookworm</name>
    <dbReference type="NCBI Taxonomy" id="27835"/>
    <lineage>
        <taxon>Eukaryota</taxon>
        <taxon>Metazoa</taxon>
        <taxon>Ecdysozoa</taxon>
        <taxon>Nematoda</taxon>
        <taxon>Chromadorea</taxon>
        <taxon>Rhabditida</taxon>
        <taxon>Rhabditina</taxon>
        <taxon>Rhabditomorpha</taxon>
        <taxon>Strongyloidea</taxon>
        <taxon>Heligmosomidae</taxon>
        <taxon>Nippostrongylus</taxon>
    </lineage>
</organism>
<dbReference type="PROSITE" id="PS51328">
    <property type="entry name" value="L_LECTIN_LIKE"/>
    <property type="match status" value="1"/>
</dbReference>